<dbReference type="InterPro" id="IPR001650">
    <property type="entry name" value="Helicase_C-like"/>
</dbReference>
<protein>
    <submittedName>
        <fullName evidence="3">ATP-dependent DNA helicase sgs1</fullName>
    </submittedName>
</protein>
<feature type="region of interest" description="Disordered" evidence="1">
    <location>
        <begin position="254"/>
        <end position="277"/>
    </location>
</feature>
<comment type="caution">
    <text evidence="3">The sequence shown here is derived from an EMBL/GenBank/DDBJ whole genome shotgun (WGS) entry which is preliminary data.</text>
</comment>
<keyword evidence="3" id="KW-0378">Hydrolase</keyword>
<keyword evidence="3" id="KW-0547">Nucleotide-binding</keyword>
<reference evidence="3" key="1">
    <citation type="journal article" date="2020" name="Fungal Divers.">
        <title>Resolving the Mortierellaceae phylogeny through synthesis of multi-gene phylogenetics and phylogenomics.</title>
        <authorList>
            <person name="Vandepol N."/>
            <person name="Liber J."/>
            <person name="Desiro A."/>
            <person name="Na H."/>
            <person name="Kennedy M."/>
            <person name="Barry K."/>
            <person name="Grigoriev I.V."/>
            <person name="Miller A.N."/>
            <person name="O'Donnell K."/>
            <person name="Stajich J.E."/>
            <person name="Bonito G."/>
        </authorList>
    </citation>
    <scope>NUCLEOTIDE SEQUENCE</scope>
    <source>
        <strain evidence="3">REB-010B</strain>
    </source>
</reference>
<dbReference type="AlphaFoldDB" id="A0A9P6RLD2"/>
<gene>
    <name evidence="3" type="primary">SGS1_1</name>
    <name evidence="3" type="ORF">BGZ99_003770</name>
</gene>
<dbReference type="Gene3D" id="3.40.50.300">
    <property type="entry name" value="P-loop containing nucleotide triphosphate hydrolases"/>
    <property type="match status" value="1"/>
</dbReference>
<dbReference type="OrthoDB" id="10261556at2759"/>
<keyword evidence="4" id="KW-1185">Reference proteome</keyword>
<name>A0A9P6RLD2_9FUNG</name>
<evidence type="ECO:0000259" key="2">
    <source>
        <dbReference type="PROSITE" id="PS51194"/>
    </source>
</evidence>
<dbReference type="SUPFAM" id="SSF52540">
    <property type="entry name" value="P-loop containing nucleoside triphosphate hydrolases"/>
    <property type="match status" value="1"/>
</dbReference>
<dbReference type="InterPro" id="IPR027417">
    <property type="entry name" value="P-loop_NTPase"/>
</dbReference>
<dbReference type="GO" id="GO:0004386">
    <property type="term" value="F:helicase activity"/>
    <property type="evidence" value="ECO:0007669"/>
    <property type="project" value="UniProtKB-KW"/>
</dbReference>
<evidence type="ECO:0000256" key="1">
    <source>
        <dbReference type="SAM" id="MobiDB-lite"/>
    </source>
</evidence>
<proteinExistence type="predicted"/>
<dbReference type="Proteomes" id="UP000738325">
    <property type="component" value="Unassembled WGS sequence"/>
</dbReference>
<keyword evidence="3" id="KW-0067">ATP-binding</keyword>
<dbReference type="PROSITE" id="PS51194">
    <property type="entry name" value="HELICASE_CTER"/>
    <property type="match status" value="1"/>
</dbReference>
<dbReference type="EMBL" id="JAAAIP010000236">
    <property type="protein sequence ID" value="KAG0321646.1"/>
    <property type="molecule type" value="Genomic_DNA"/>
</dbReference>
<keyword evidence="3" id="KW-0347">Helicase</keyword>
<dbReference type="PANTHER" id="PTHR47958">
    <property type="entry name" value="ATP-DEPENDENT RNA HELICASE DBP3"/>
    <property type="match status" value="1"/>
</dbReference>
<evidence type="ECO:0000313" key="3">
    <source>
        <dbReference type="EMBL" id="KAG0321646.1"/>
    </source>
</evidence>
<feature type="domain" description="Helicase C-terminal" evidence="2">
    <location>
        <begin position="1"/>
        <end position="116"/>
    </location>
</feature>
<feature type="compositionally biased region" description="Low complexity" evidence="1">
    <location>
        <begin position="254"/>
        <end position="272"/>
    </location>
</feature>
<evidence type="ECO:0000313" key="4">
    <source>
        <dbReference type="Proteomes" id="UP000738325"/>
    </source>
</evidence>
<dbReference type="Pfam" id="PF00271">
    <property type="entry name" value="Helicase_C"/>
    <property type="match status" value="1"/>
</dbReference>
<sequence length="293" mass="33069">MKNPPRTPLRSEHRQDVMSEFKDVKINVLLATDAVGIECDILDVTHVIQYDLPLDLTSLVYRFGRAARDPLLVTRGIVTLLAPPITNSKYSKRPDLKELIRIAKDKDARQCCWELLAKHFNITRQCNQSREGCTRAPFSSRFNIGLPPAQIKIPSENRTDKEKQVVKQMFLDWRERAYDKWVGDDGPMTNRETWILPDKTIDLLCERPSHATTARGVRDLARICGWWAMEWYHFDEVAQVAIAAFDEAKDISNNHGSGQASGSSANRSSGASDPARTFGMDAIDQLLTAGTKI</sequence>
<organism evidence="3 4">
    <name type="scientific">Dissophora globulifera</name>
    <dbReference type="NCBI Taxonomy" id="979702"/>
    <lineage>
        <taxon>Eukaryota</taxon>
        <taxon>Fungi</taxon>
        <taxon>Fungi incertae sedis</taxon>
        <taxon>Mucoromycota</taxon>
        <taxon>Mortierellomycotina</taxon>
        <taxon>Mortierellomycetes</taxon>
        <taxon>Mortierellales</taxon>
        <taxon>Mortierellaceae</taxon>
        <taxon>Dissophora</taxon>
    </lineage>
</organism>
<accession>A0A9P6RLD2</accession>